<dbReference type="PROSITE" id="PS50987">
    <property type="entry name" value="HTH_ARSR_2"/>
    <property type="match status" value="1"/>
</dbReference>
<dbReference type="InterPro" id="IPR036390">
    <property type="entry name" value="WH_DNA-bd_sf"/>
</dbReference>
<dbReference type="Gene3D" id="1.10.10.10">
    <property type="entry name" value="Winged helix-like DNA-binding domain superfamily/Winged helix DNA-binding domain"/>
    <property type="match status" value="1"/>
</dbReference>
<dbReference type="CDD" id="cd00090">
    <property type="entry name" value="HTH_ARSR"/>
    <property type="match status" value="1"/>
</dbReference>
<dbReference type="InterPro" id="IPR011991">
    <property type="entry name" value="ArsR-like_HTH"/>
</dbReference>
<evidence type="ECO:0000256" key="1">
    <source>
        <dbReference type="ARBA" id="ARBA00023125"/>
    </source>
</evidence>
<dbReference type="Pfam" id="PF12840">
    <property type="entry name" value="HTH_20"/>
    <property type="match status" value="1"/>
</dbReference>
<reference evidence="3 4" key="1">
    <citation type="submission" date="2019-05" db="EMBL/GenBank/DDBJ databases">
        <authorList>
            <person name="Narsing Rao M.P."/>
            <person name="Li W.J."/>
        </authorList>
    </citation>
    <scope>NUCLEOTIDE SEQUENCE [LARGE SCALE GENOMIC DNA]</scope>
    <source>
        <strain evidence="3 4">SYSU_K30003</strain>
    </source>
</reference>
<dbReference type="EMBL" id="VCIW01000013">
    <property type="protein sequence ID" value="TLS50813.1"/>
    <property type="molecule type" value="Genomic_DNA"/>
</dbReference>
<dbReference type="NCBIfam" id="NF033788">
    <property type="entry name" value="HTH_metalloreg"/>
    <property type="match status" value="1"/>
</dbReference>
<dbReference type="OrthoDB" id="9799175at2"/>
<sequence>MVEQNSERLDNVFHALADPTRREMIRQLADRERTVTELAAPFDMSLAAASKHIKVLEEAGLLSRTVRGRTHLCRLDAESLASVYEWIGFYERFWTKQFDALERVLREQDRKGGDAT</sequence>
<evidence type="ECO:0000313" key="3">
    <source>
        <dbReference type="EMBL" id="TLS50813.1"/>
    </source>
</evidence>
<gene>
    <name evidence="3" type="ORF">FE782_18615</name>
</gene>
<dbReference type="SMART" id="SM00418">
    <property type="entry name" value="HTH_ARSR"/>
    <property type="match status" value="1"/>
</dbReference>
<evidence type="ECO:0000259" key="2">
    <source>
        <dbReference type="PROSITE" id="PS50987"/>
    </source>
</evidence>
<evidence type="ECO:0000313" key="4">
    <source>
        <dbReference type="Proteomes" id="UP000309676"/>
    </source>
</evidence>
<keyword evidence="1" id="KW-0238">DNA-binding</keyword>
<dbReference type="InterPro" id="IPR001845">
    <property type="entry name" value="HTH_ArsR_DNA-bd_dom"/>
</dbReference>
<dbReference type="PANTHER" id="PTHR38600">
    <property type="entry name" value="TRANSCRIPTIONAL REGULATORY PROTEIN"/>
    <property type="match status" value="1"/>
</dbReference>
<accession>A0A5R9GDT8</accession>
<proteinExistence type="predicted"/>
<comment type="caution">
    <text evidence="3">The sequence shown here is derived from an EMBL/GenBank/DDBJ whole genome shotgun (WGS) entry which is preliminary data.</text>
</comment>
<dbReference type="RefSeq" id="WP_138195748.1">
    <property type="nucleotide sequence ID" value="NZ_VCIW01000013.1"/>
</dbReference>
<dbReference type="SUPFAM" id="SSF46785">
    <property type="entry name" value="Winged helix' DNA-binding domain"/>
    <property type="match status" value="1"/>
</dbReference>
<dbReference type="Proteomes" id="UP000309676">
    <property type="component" value="Unassembled WGS sequence"/>
</dbReference>
<name>A0A5R9GDT8_9BACL</name>
<dbReference type="GO" id="GO:0003700">
    <property type="term" value="F:DNA-binding transcription factor activity"/>
    <property type="evidence" value="ECO:0007669"/>
    <property type="project" value="InterPro"/>
</dbReference>
<protein>
    <submittedName>
        <fullName evidence="3">Winged helix-turn-helix transcriptional regulator</fullName>
    </submittedName>
</protein>
<keyword evidence="4" id="KW-1185">Reference proteome</keyword>
<dbReference type="GO" id="GO:0003677">
    <property type="term" value="F:DNA binding"/>
    <property type="evidence" value="ECO:0007669"/>
    <property type="project" value="UniProtKB-KW"/>
</dbReference>
<dbReference type="AlphaFoldDB" id="A0A5R9GDT8"/>
<dbReference type="PANTHER" id="PTHR38600:SF2">
    <property type="entry name" value="SLL0088 PROTEIN"/>
    <property type="match status" value="1"/>
</dbReference>
<dbReference type="InterPro" id="IPR036388">
    <property type="entry name" value="WH-like_DNA-bd_sf"/>
</dbReference>
<feature type="domain" description="HTH arsR-type" evidence="2">
    <location>
        <begin position="1"/>
        <end position="95"/>
    </location>
</feature>
<dbReference type="PRINTS" id="PR00778">
    <property type="entry name" value="HTHARSR"/>
</dbReference>
<organism evidence="3 4">
    <name type="scientific">Paenibacillus antri</name>
    <dbReference type="NCBI Taxonomy" id="2582848"/>
    <lineage>
        <taxon>Bacteria</taxon>
        <taxon>Bacillati</taxon>
        <taxon>Bacillota</taxon>
        <taxon>Bacilli</taxon>
        <taxon>Bacillales</taxon>
        <taxon>Paenibacillaceae</taxon>
        <taxon>Paenibacillus</taxon>
    </lineage>
</organism>